<organism evidence="1">
    <name type="scientific">bioreactor metagenome</name>
    <dbReference type="NCBI Taxonomy" id="1076179"/>
    <lineage>
        <taxon>unclassified sequences</taxon>
        <taxon>metagenomes</taxon>
        <taxon>ecological metagenomes</taxon>
    </lineage>
</organism>
<name>A0A644VR49_9ZZZZ</name>
<protein>
    <submittedName>
        <fullName evidence="1">Uncharacterized protein</fullName>
    </submittedName>
</protein>
<dbReference type="AntiFam" id="ANF00139">
    <property type="entry name" value="Shadow ORF (opposite cya)"/>
</dbReference>
<dbReference type="AlphaFoldDB" id="A0A644VR49"/>
<sequence length="953" mass="99724">MSARVLGRPCSGRHQHPHLVALERQPRRLPAAVAGPLAQRGEKGKKLVALRCIHAAERQIAGLEAFGPGAVRQDDLVAVEQQMQIADPVHLEPLDPRRADQMQRRRQHLGLAEKKLGARAGQQHPVLRRDDHVGLGHRGAKRVAADPHRLQLRAQHQLDPAEIAPADPADRLITVVAGQHPHADRQRLDRDGALVGLDQRAGGKAGHDLHVLDVREGGGGAVRPADDAAFAAGVVRIIDHPRAAVQDQRVPIAAVGVFLAVDDRGVAIIDGDGVAAGATVVDVTAIATDDIVVAGTAIDRVIAAVAIEHVGPVTAVDVIGAIAAMDGVVAGATKDGIVAGAAIEQVIVGPAVDMVVAASAVDRVLARLAIKRVIAARSVEVVIACPGIEDVGIGVARRGAGPVEADQRVVIGRAIDPVDAREHVARRVAAAGRPGGEVDAHPRAGIGIVGIVHPRTAVQDVGAGTTMQRVIARAPQQRVIAGATVERIVAVIAVERVVAAIALDRVGRGRPVERVAPVVPVDRRHAHSTITQPLDAASRDEDRGRRWQHGVGGKAIPRWLCGGKAAPDRGGTTTKAARLHIIVAGRAADRSTVRFDLRNVSGAAQHRGLVALQRLAGGDIALATGLLAQFGEQREDLGALLAAHAVEGLIAGLEALGPGAVGQHHLVAVEHEVDVAGAQRLDRLHADIVDQMLRRDQHLVLLEIKRGALVRDQHAVVGRDHHVAFGQAAAKRAGADQHRAQVRRDGQLGRREVTLTGPADLLDAVVAGQHLVAGAQALDRLLAAGRGDHRAGGEAGHELLDVVVVDVRPLVRGRIVKLDLAVEPGLAVGLGVLDEVLDLEALLQQRREVERVKVLAAAVAVHRGVQRATTGIRRRRQVHNEDVLVVTAIQHVVVAAAIDGVVAIAAIDLVITVAGIDQVVAIAAIDGVIPGLADDRVVAISARDVICAVGTDE</sequence>
<reference evidence="1" key="1">
    <citation type="submission" date="2019-08" db="EMBL/GenBank/DDBJ databases">
        <authorList>
            <person name="Kucharzyk K."/>
            <person name="Murdoch R.W."/>
            <person name="Higgins S."/>
            <person name="Loffler F."/>
        </authorList>
    </citation>
    <scope>NUCLEOTIDE SEQUENCE</scope>
</reference>
<accession>A0A644VR49</accession>
<evidence type="ECO:0000313" key="1">
    <source>
        <dbReference type="EMBL" id="MPL92903.1"/>
    </source>
</evidence>
<proteinExistence type="predicted"/>
<comment type="caution">
    <text evidence="1">The sequence shown here is derived from an EMBL/GenBank/DDBJ whole genome shotgun (WGS) entry which is preliminary data.</text>
</comment>
<dbReference type="EMBL" id="VSSQ01000374">
    <property type="protein sequence ID" value="MPL92903.1"/>
    <property type="molecule type" value="Genomic_DNA"/>
</dbReference>
<gene>
    <name evidence="1" type="ORF">SDC9_39027</name>
</gene>